<evidence type="ECO:0000256" key="2">
    <source>
        <dbReference type="SAM" id="SignalP"/>
    </source>
</evidence>
<feature type="signal peptide" evidence="2">
    <location>
        <begin position="1"/>
        <end position="18"/>
    </location>
</feature>
<dbReference type="Pfam" id="PF15983">
    <property type="entry name" value="DUF4767"/>
    <property type="match status" value="1"/>
</dbReference>
<feature type="compositionally biased region" description="Polar residues" evidence="1">
    <location>
        <begin position="49"/>
        <end position="61"/>
    </location>
</feature>
<dbReference type="RefSeq" id="WP_025020317.1">
    <property type="nucleotide sequence ID" value="NZ_AZFH01000181.1"/>
</dbReference>
<dbReference type="PATRIC" id="fig|1423740.3.peg.1713"/>
<name>A0A0R1T8W9_9LACO</name>
<feature type="chain" id="PRO_5038640545" evidence="2">
    <location>
        <begin position="19"/>
        <end position="373"/>
    </location>
</feature>
<feature type="region of interest" description="Disordered" evidence="1">
    <location>
        <begin position="28"/>
        <end position="61"/>
    </location>
</feature>
<dbReference type="EMBL" id="AZFH01000181">
    <property type="protein sequence ID" value="KRL77182.1"/>
    <property type="molecule type" value="Genomic_DNA"/>
</dbReference>
<gene>
    <name evidence="4" type="ORF">FC36_GL001585</name>
</gene>
<feature type="compositionally biased region" description="Low complexity" evidence="1">
    <location>
        <begin position="211"/>
        <end position="223"/>
    </location>
</feature>
<dbReference type="AlphaFoldDB" id="A0A0R1T8W9"/>
<sequence length="373" mass="41340">MKKFSVLSVSLLSALVLAACSQADKASNTSSKTQVSVIPEQESSHSKNKSTANQGDKQTVWSKNQASQLATLMKNWGTTMQQQYEEYTPDKPGNFYGAEIPNSVWNGKMPLAIDSVDNQVKVKWAPSGEGPKDTYLIVACYSDYATQRYAEKHVYLFTIYNGQPYTLVSMQNQGNEKNSFVFSQTQNTDLKGGFEQIFHGQGVPSAYAGGSSSSNSSKSQSSSKDQAGLPVSTEQALQAYYTFLMEYNNRDSLYEALQNHDISSIGVSNRSGESVTFDLSPVVKRTFPTNTYVVSATPTAAGTLTFQRISDDEIRVYDVPSHFQDPRWDNDSVWANEQANEYMDNPHIIKLKPIDSDMLNLMKANLSENSDLK</sequence>
<feature type="domain" description="DUF4767" evidence="3">
    <location>
        <begin position="59"/>
        <end position="198"/>
    </location>
</feature>
<dbReference type="InterPro" id="IPR031927">
    <property type="entry name" value="DUF4767"/>
</dbReference>
<evidence type="ECO:0000259" key="3">
    <source>
        <dbReference type="Pfam" id="PF15983"/>
    </source>
</evidence>
<feature type="region of interest" description="Disordered" evidence="1">
    <location>
        <begin position="207"/>
        <end position="230"/>
    </location>
</feature>
<keyword evidence="4" id="KW-0449">Lipoprotein</keyword>
<dbReference type="OrthoDB" id="2136654at2"/>
<evidence type="ECO:0000313" key="4">
    <source>
        <dbReference type="EMBL" id="KRL77182.1"/>
    </source>
</evidence>
<dbReference type="STRING" id="1423740.FC36_GL001585"/>
<protein>
    <submittedName>
        <fullName evidence="4">Lipoprotein</fullName>
    </submittedName>
</protein>
<reference evidence="4 5" key="1">
    <citation type="journal article" date="2015" name="Genome Announc.">
        <title>Expanding the biotechnology potential of lactobacilli through comparative genomics of 213 strains and associated genera.</title>
        <authorList>
            <person name="Sun Z."/>
            <person name="Harris H.M."/>
            <person name="McCann A."/>
            <person name="Guo C."/>
            <person name="Argimon S."/>
            <person name="Zhang W."/>
            <person name="Yang X."/>
            <person name="Jeffery I.B."/>
            <person name="Cooney J.C."/>
            <person name="Kagawa T.F."/>
            <person name="Liu W."/>
            <person name="Song Y."/>
            <person name="Salvetti E."/>
            <person name="Wrobel A."/>
            <person name="Rasinkangas P."/>
            <person name="Parkhill J."/>
            <person name="Rea M.C."/>
            <person name="O'Sullivan O."/>
            <person name="Ritari J."/>
            <person name="Douillard F.P."/>
            <person name="Paul Ross R."/>
            <person name="Yang R."/>
            <person name="Briner A.E."/>
            <person name="Felis G.E."/>
            <person name="de Vos W.M."/>
            <person name="Barrangou R."/>
            <person name="Klaenhammer T.R."/>
            <person name="Caufield P.W."/>
            <person name="Cui Y."/>
            <person name="Zhang H."/>
            <person name="O'Toole P.W."/>
        </authorList>
    </citation>
    <scope>NUCLEOTIDE SEQUENCE [LARGE SCALE GENOMIC DNA]</scope>
    <source>
        <strain evidence="4 5">DSM 15833</strain>
    </source>
</reference>
<proteinExistence type="predicted"/>
<comment type="caution">
    <text evidence="4">The sequence shown here is derived from an EMBL/GenBank/DDBJ whole genome shotgun (WGS) entry which is preliminary data.</text>
</comment>
<evidence type="ECO:0000256" key="1">
    <source>
        <dbReference type="SAM" id="MobiDB-lite"/>
    </source>
</evidence>
<organism evidence="4 5">
    <name type="scientific">Ligilactobacillus equi DSM 15833 = JCM 10991</name>
    <dbReference type="NCBI Taxonomy" id="1423740"/>
    <lineage>
        <taxon>Bacteria</taxon>
        <taxon>Bacillati</taxon>
        <taxon>Bacillota</taxon>
        <taxon>Bacilli</taxon>
        <taxon>Lactobacillales</taxon>
        <taxon>Lactobacillaceae</taxon>
        <taxon>Ligilactobacillus</taxon>
    </lineage>
</organism>
<keyword evidence="2" id="KW-0732">Signal</keyword>
<dbReference type="Proteomes" id="UP000051048">
    <property type="component" value="Unassembled WGS sequence"/>
</dbReference>
<dbReference type="PROSITE" id="PS51257">
    <property type="entry name" value="PROKAR_LIPOPROTEIN"/>
    <property type="match status" value="1"/>
</dbReference>
<evidence type="ECO:0000313" key="5">
    <source>
        <dbReference type="Proteomes" id="UP000051048"/>
    </source>
</evidence>
<accession>A0A0R1T8W9</accession>